<dbReference type="InterPro" id="IPR020929">
    <property type="entry name" value="Ribosomal_uL5_CS"/>
</dbReference>
<reference evidence="9 10" key="1">
    <citation type="journal article" date="2015" name="Nature">
        <title>rRNA introns, odd ribosomes, and small enigmatic genomes across a large radiation of phyla.</title>
        <authorList>
            <person name="Brown C.T."/>
            <person name="Hug L.A."/>
            <person name="Thomas B.C."/>
            <person name="Sharon I."/>
            <person name="Castelle C.J."/>
            <person name="Singh A."/>
            <person name="Wilkins M.J."/>
            <person name="Williams K.H."/>
            <person name="Banfield J.F."/>
        </authorList>
    </citation>
    <scope>NUCLEOTIDE SEQUENCE [LARGE SCALE GENOMIC DNA]</scope>
</reference>
<feature type="domain" description="Large ribosomal subunit protein uL5 N-terminal" evidence="7">
    <location>
        <begin position="23"/>
        <end position="79"/>
    </location>
</feature>
<dbReference type="InterPro" id="IPR002132">
    <property type="entry name" value="Ribosomal_uL5"/>
</dbReference>
<comment type="function">
    <text evidence="5">This is 1 of the proteins that bind and probably mediate the attachment of the 5S RNA into the large ribosomal subunit, where it forms part of the central protuberance. In the 70S ribosome it contacts protein S13 of the 30S subunit (bridge B1b), connecting the 2 subunits; this bridge is implicated in subunit movement. Contacts the P site tRNA; the 5S rRNA and some of its associated proteins might help stabilize positioning of ribosome-bound tRNAs.</text>
</comment>
<dbReference type="GO" id="GO:0019843">
    <property type="term" value="F:rRNA binding"/>
    <property type="evidence" value="ECO:0007669"/>
    <property type="project" value="UniProtKB-UniRule"/>
</dbReference>
<dbReference type="FunFam" id="3.30.1440.10:FF:000001">
    <property type="entry name" value="50S ribosomal protein L5"/>
    <property type="match status" value="1"/>
</dbReference>
<dbReference type="Proteomes" id="UP000034299">
    <property type="component" value="Unassembled WGS sequence"/>
</dbReference>
<keyword evidence="5" id="KW-0699">rRNA-binding</keyword>
<name>A0A0G0WIZ8_9BACT</name>
<dbReference type="GO" id="GO:0005840">
    <property type="term" value="C:ribosome"/>
    <property type="evidence" value="ECO:0007669"/>
    <property type="project" value="UniProtKB-KW"/>
</dbReference>
<dbReference type="InterPro" id="IPR022803">
    <property type="entry name" value="Ribosomal_uL5_dom_sf"/>
</dbReference>
<evidence type="ECO:0000259" key="7">
    <source>
        <dbReference type="Pfam" id="PF00281"/>
    </source>
</evidence>
<dbReference type="GO" id="GO:0000049">
    <property type="term" value="F:tRNA binding"/>
    <property type="evidence" value="ECO:0007669"/>
    <property type="project" value="UniProtKB-UniRule"/>
</dbReference>
<dbReference type="GO" id="GO:0006412">
    <property type="term" value="P:translation"/>
    <property type="evidence" value="ECO:0007669"/>
    <property type="project" value="UniProtKB-UniRule"/>
</dbReference>
<keyword evidence="3 5" id="KW-0687">Ribonucleoprotein</keyword>
<accession>A0A0G0WIZ8</accession>
<organism evidence="9 10">
    <name type="scientific">Candidatus Magasanikbacteria bacterium GW2011_GWA2_41_55</name>
    <dbReference type="NCBI Taxonomy" id="1619038"/>
    <lineage>
        <taxon>Bacteria</taxon>
        <taxon>Candidatus Magasanikiibacteriota</taxon>
    </lineage>
</organism>
<keyword evidence="2 5" id="KW-0689">Ribosomal protein</keyword>
<feature type="domain" description="Large ribosomal subunit protein uL5 C-terminal" evidence="8">
    <location>
        <begin position="84"/>
        <end position="176"/>
    </location>
</feature>
<proteinExistence type="inferred from homology"/>
<dbReference type="Gene3D" id="3.30.1440.10">
    <property type="match status" value="1"/>
</dbReference>
<evidence type="ECO:0000256" key="3">
    <source>
        <dbReference type="ARBA" id="ARBA00023274"/>
    </source>
</evidence>
<keyword evidence="5" id="KW-0694">RNA-binding</keyword>
<dbReference type="GO" id="GO:1990904">
    <property type="term" value="C:ribonucleoprotein complex"/>
    <property type="evidence" value="ECO:0007669"/>
    <property type="project" value="UniProtKB-KW"/>
</dbReference>
<protein>
    <recommendedName>
        <fullName evidence="4 5">Large ribosomal subunit protein uL5</fullName>
    </recommendedName>
</protein>
<comment type="subunit">
    <text evidence="5">Part of the 50S ribosomal subunit; part of the 5S rRNA/L5/L18/L25 subcomplex. Contacts the 5S rRNA and the P site tRNA. Forms a bridge to the 30S subunit in the 70S ribosome.</text>
</comment>
<dbReference type="InterPro" id="IPR031309">
    <property type="entry name" value="Ribosomal_uL5_C"/>
</dbReference>
<dbReference type="AlphaFoldDB" id="A0A0G0WIZ8"/>
<keyword evidence="5" id="KW-0820">tRNA-binding</keyword>
<dbReference type="PIRSF" id="PIRSF002161">
    <property type="entry name" value="Ribosomal_L5"/>
    <property type="match status" value="1"/>
</dbReference>
<dbReference type="InterPro" id="IPR031310">
    <property type="entry name" value="Ribosomal_uL5_N"/>
</dbReference>
<evidence type="ECO:0000259" key="8">
    <source>
        <dbReference type="Pfam" id="PF00673"/>
    </source>
</evidence>
<evidence type="ECO:0000313" key="10">
    <source>
        <dbReference type="Proteomes" id="UP000034299"/>
    </source>
</evidence>
<evidence type="ECO:0000256" key="5">
    <source>
        <dbReference type="HAMAP-Rule" id="MF_01333"/>
    </source>
</evidence>
<dbReference type="EMBL" id="LCBP01000020">
    <property type="protein sequence ID" value="KKS12874.1"/>
    <property type="molecule type" value="Genomic_DNA"/>
</dbReference>
<evidence type="ECO:0000256" key="1">
    <source>
        <dbReference type="ARBA" id="ARBA00008553"/>
    </source>
</evidence>
<dbReference type="Pfam" id="PF00673">
    <property type="entry name" value="Ribosomal_L5_C"/>
    <property type="match status" value="1"/>
</dbReference>
<evidence type="ECO:0000256" key="4">
    <source>
        <dbReference type="ARBA" id="ARBA00035245"/>
    </source>
</evidence>
<dbReference type="PANTHER" id="PTHR11994">
    <property type="entry name" value="60S RIBOSOMAL PROTEIN L11-RELATED"/>
    <property type="match status" value="1"/>
</dbReference>
<comment type="similarity">
    <text evidence="1 5 6">Belongs to the universal ribosomal protein uL5 family.</text>
</comment>
<dbReference type="PROSITE" id="PS00358">
    <property type="entry name" value="RIBOSOMAL_L5"/>
    <property type="match status" value="1"/>
</dbReference>
<sequence>MNLKEHYQKNVVPQLMKDGGYKNINAVPKIVKVVVHVGFGKISNEPKIKEIIEANLKRITGQKPVLTAAKKSISNFKVREGQIVGAKVTLRGARMYDFLTKLIHITLPRVRDFRGLPAKSLDHQGNLTVGFKEHIAFPEIRSDEVERLHGLEITIVSNAKKREMAEKLFKLAGFPFSK</sequence>
<dbReference type="SUPFAM" id="SSF55282">
    <property type="entry name" value="RL5-like"/>
    <property type="match status" value="1"/>
</dbReference>
<dbReference type="PATRIC" id="fig|1619038.3.peg.413"/>
<dbReference type="NCBIfam" id="NF000585">
    <property type="entry name" value="PRK00010.1"/>
    <property type="match status" value="1"/>
</dbReference>
<dbReference type="InterPro" id="IPR020930">
    <property type="entry name" value="Ribosomal_uL5_bac-type"/>
</dbReference>
<evidence type="ECO:0000256" key="2">
    <source>
        <dbReference type="ARBA" id="ARBA00022980"/>
    </source>
</evidence>
<dbReference type="HAMAP" id="MF_01333_B">
    <property type="entry name" value="Ribosomal_uL5_B"/>
    <property type="match status" value="1"/>
</dbReference>
<evidence type="ECO:0000256" key="6">
    <source>
        <dbReference type="RuleBase" id="RU003930"/>
    </source>
</evidence>
<dbReference type="GO" id="GO:0003735">
    <property type="term" value="F:structural constituent of ribosome"/>
    <property type="evidence" value="ECO:0007669"/>
    <property type="project" value="InterPro"/>
</dbReference>
<dbReference type="Pfam" id="PF00281">
    <property type="entry name" value="Ribosomal_L5"/>
    <property type="match status" value="1"/>
</dbReference>
<evidence type="ECO:0000313" key="9">
    <source>
        <dbReference type="EMBL" id="KKS12874.1"/>
    </source>
</evidence>
<gene>
    <name evidence="5" type="primary">rplE</name>
    <name evidence="9" type="ORF">UU69_C0020G0008</name>
</gene>
<comment type="caution">
    <text evidence="9">The sequence shown here is derived from an EMBL/GenBank/DDBJ whole genome shotgun (WGS) entry which is preliminary data.</text>
</comment>